<organism evidence="8 9">
    <name type="scientific">Propionibacterium ruminifibrarum</name>
    <dbReference type="NCBI Taxonomy" id="1962131"/>
    <lineage>
        <taxon>Bacteria</taxon>
        <taxon>Bacillati</taxon>
        <taxon>Actinomycetota</taxon>
        <taxon>Actinomycetes</taxon>
        <taxon>Propionibacteriales</taxon>
        <taxon>Propionibacteriaceae</taxon>
        <taxon>Propionibacterium</taxon>
    </lineage>
</organism>
<keyword evidence="9" id="KW-1185">Reference proteome</keyword>
<dbReference type="Proteomes" id="UP000265962">
    <property type="component" value="Unassembled WGS sequence"/>
</dbReference>
<dbReference type="PANTHER" id="PTHR35007:SF3">
    <property type="entry name" value="POSSIBLE CONSERVED ALANINE RICH MEMBRANE PROTEIN"/>
    <property type="match status" value="1"/>
</dbReference>
<evidence type="ECO:0000256" key="1">
    <source>
        <dbReference type="ARBA" id="ARBA00004651"/>
    </source>
</evidence>
<keyword evidence="5 6" id="KW-0472">Membrane</keyword>
<name>A0A375I1G6_9ACTN</name>
<sequence length="248" mass="25755">MIAPAVAAGCCALACGLLLVPDGGVMRVATAGTSPGMVPDRGEQGVVIPARVRGAGAVSLAALLLVLLPGPPAVTWPLSTAAGVAAWFLIAHLEPGRVRARREQLILQQPEVLELMASSLQAGAALRTATSEVAAVAPEPSATLLRDVESHLRVGFSEAAAWDSLRSHPVWGPASRDLARGARTGEAIAETLDMHAELARRTRRNHVAERARTVGVRSVGPMMCCFLPAFILSGVVPIVAGVLANIHF</sequence>
<feature type="domain" description="Type II secretion system protein GspF" evidence="7">
    <location>
        <begin position="113"/>
        <end position="233"/>
    </location>
</feature>
<evidence type="ECO:0000259" key="7">
    <source>
        <dbReference type="Pfam" id="PF00482"/>
    </source>
</evidence>
<dbReference type="PANTHER" id="PTHR35007">
    <property type="entry name" value="INTEGRAL MEMBRANE PROTEIN-RELATED"/>
    <property type="match status" value="1"/>
</dbReference>
<proteinExistence type="predicted"/>
<evidence type="ECO:0000256" key="6">
    <source>
        <dbReference type="SAM" id="Phobius"/>
    </source>
</evidence>
<reference evidence="9" key="1">
    <citation type="submission" date="2018-02" db="EMBL/GenBank/DDBJ databases">
        <authorList>
            <person name="Hornung B."/>
        </authorList>
    </citation>
    <scope>NUCLEOTIDE SEQUENCE [LARGE SCALE GENOMIC DNA]</scope>
</reference>
<evidence type="ECO:0000256" key="2">
    <source>
        <dbReference type="ARBA" id="ARBA00022475"/>
    </source>
</evidence>
<dbReference type="RefSeq" id="WP_119715149.1">
    <property type="nucleotide sequence ID" value="NZ_OMOH01000003.1"/>
</dbReference>
<comment type="subcellular location">
    <subcellularLocation>
        <location evidence="1">Cell membrane</location>
        <topology evidence="1">Multi-pass membrane protein</topology>
    </subcellularLocation>
</comment>
<keyword evidence="2" id="KW-1003">Cell membrane</keyword>
<evidence type="ECO:0000313" key="9">
    <source>
        <dbReference type="Proteomes" id="UP000265962"/>
    </source>
</evidence>
<dbReference type="OrthoDB" id="3267562at2"/>
<evidence type="ECO:0000256" key="4">
    <source>
        <dbReference type="ARBA" id="ARBA00022989"/>
    </source>
</evidence>
<feature type="transmembrane region" description="Helical" evidence="6">
    <location>
        <begin position="225"/>
        <end position="246"/>
    </location>
</feature>
<keyword evidence="3 6" id="KW-0812">Transmembrane</keyword>
<dbReference type="Pfam" id="PF00482">
    <property type="entry name" value="T2SSF"/>
    <property type="match status" value="1"/>
</dbReference>
<evidence type="ECO:0000313" key="8">
    <source>
        <dbReference type="EMBL" id="SPF67946.1"/>
    </source>
</evidence>
<protein>
    <submittedName>
        <fullName evidence="8">Type II secretion system (T2SS), protein F</fullName>
    </submittedName>
</protein>
<accession>A0A375I1G6</accession>
<evidence type="ECO:0000256" key="3">
    <source>
        <dbReference type="ARBA" id="ARBA00022692"/>
    </source>
</evidence>
<evidence type="ECO:0000256" key="5">
    <source>
        <dbReference type="ARBA" id="ARBA00023136"/>
    </source>
</evidence>
<dbReference type="InterPro" id="IPR018076">
    <property type="entry name" value="T2SS_GspF_dom"/>
</dbReference>
<keyword evidence="4 6" id="KW-1133">Transmembrane helix</keyword>
<dbReference type="AlphaFoldDB" id="A0A375I1G6"/>
<feature type="transmembrane region" description="Helical" evidence="6">
    <location>
        <begin position="73"/>
        <end position="93"/>
    </location>
</feature>
<gene>
    <name evidence="8" type="ORF">PROPJV5_0902</name>
</gene>
<dbReference type="GO" id="GO:0005886">
    <property type="term" value="C:plasma membrane"/>
    <property type="evidence" value="ECO:0007669"/>
    <property type="project" value="UniProtKB-SubCell"/>
</dbReference>
<dbReference type="EMBL" id="OMOH01000003">
    <property type="protein sequence ID" value="SPF67946.1"/>
    <property type="molecule type" value="Genomic_DNA"/>
</dbReference>